<keyword evidence="1" id="KW-0472">Membrane</keyword>
<dbReference type="RefSeq" id="WP_072503396.1">
    <property type="nucleotide sequence ID" value="NZ_CP016364.1"/>
</dbReference>
<dbReference type="PANTHER" id="PTHR37464">
    <property type="entry name" value="BLL2463 PROTEIN"/>
    <property type="match status" value="1"/>
</dbReference>
<keyword evidence="1 4" id="KW-0812">Transmembrane</keyword>
<sequence length="975" mass="103718">MTTIAGIGFTAPWLLLALLALPLLWLLLRAVPPAPRKRFFPAVTLLLGLRDDDSLSDRTPWWLLLLRLVVVAAAIVGLAGPVLNPTIEPTGRGPLLVVLDGSWAGAPEWDHTHKEIDRLLAEAGRSNRPVAVLRLTAPQPLQFQSAASWRRQIIGETPQSWQPSPDQLATAQTHLNEIDGGFDSLWFSDGLDYPGRAEMLDALTSQGDLTIYQHPTATLALRPVTYVDGMMEVTVARSLPTNRAGGLSGIASPSDSLSQTVTVLAKGPDPGGTLRTLGTVTVDFADPSGTAADGQNASARLSLPAELRARIRMFEVQGQRSAGAISLTDDSLRRREIALISAQSGNEGLALLSPLHYLRKALAPTADLLEGGLSDLLPANPDVIVLADTARLPPDQEAAVIDWVNQGGLLLRFAGPRLASSDTARTDEEPLLPVRLRSGGRSIGGAMSWGEPKTLAPFAEGSPFSGLSIPPDVTVTSQVVAQPDPALADRVIAELSDGTPLVTRKSMGDGHVVLFHVTANAEWSSLPLSGLFVQMMERLAVSSASKPPEATDLDGTTWSPLQVLDGFGVLQDADALPGVAGPDLIAAEAGPSLQPGLYQNGDRRIARNVLRTGEPLTAATWPAGVVLSGYGLTPERPLGGLLLSFALLLLALDVVASLSLSGMLSRNTRHLVGKAGSNMSSVMLVAIFAWSVGVGDDLRVRAQGLADPTDQNSRPADPQVTPKADALAALRAAELTLAHVLTGNPQVDQLASDGLQGLSNTLRFRTSVEPAPPAGVDLERDELAFYPLLYWPVTANQAMPSGEAYDRLNTYLRTGGMILFDTRDADLTRAGASSPAGRRLQQLALRLDVPPLEPLPTDHVLTRTFYLVQDFPGRHSRGAVWVEAASADAKQVEGIPFRNLNDGVTPVVIGGNDWAAAWAVDNNGRPLLPVGRGYAGERQRELAYRFGVNLVMHVLTGNYKSDQVHVPALLDRLGQ</sequence>
<feature type="domain" description="Aerotolerance regulator N-terminal" evidence="2">
    <location>
        <begin position="7"/>
        <end position="81"/>
    </location>
</feature>
<dbReference type="InterPro" id="IPR024163">
    <property type="entry name" value="Aerotolerance_reg_N"/>
</dbReference>
<name>A0A1L3I0A7_9RHOB</name>
<dbReference type="AlphaFoldDB" id="A0A1L3I0A7"/>
<feature type="transmembrane region" description="Helical" evidence="1">
    <location>
        <begin position="638"/>
        <end position="659"/>
    </location>
</feature>
<dbReference type="OrthoDB" id="9773014at2"/>
<evidence type="ECO:0000259" key="2">
    <source>
        <dbReference type="Pfam" id="PF07584"/>
    </source>
</evidence>
<dbReference type="CDD" id="cd03143">
    <property type="entry name" value="A4_beta-galactosidase_middle_domain"/>
    <property type="match status" value="1"/>
</dbReference>
<dbReference type="Gene3D" id="3.40.50.880">
    <property type="match status" value="1"/>
</dbReference>
<dbReference type="NCBIfam" id="TIGR02226">
    <property type="entry name" value="two_anch"/>
    <property type="match status" value="1"/>
</dbReference>
<dbReference type="PANTHER" id="PTHR37464:SF1">
    <property type="entry name" value="BLL2463 PROTEIN"/>
    <property type="match status" value="1"/>
</dbReference>
<dbReference type="InterPro" id="IPR025297">
    <property type="entry name" value="DUF4159"/>
</dbReference>
<feature type="transmembrane region" description="Helical" evidence="1">
    <location>
        <begin position="60"/>
        <end position="83"/>
    </location>
</feature>
<dbReference type="Proteomes" id="UP000183859">
    <property type="component" value="Chromosome"/>
</dbReference>
<keyword evidence="1" id="KW-1133">Transmembrane helix</keyword>
<keyword evidence="5" id="KW-1185">Reference proteome</keyword>
<evidence type="ECO:0000313" key="4">
    <source>
        <dbReference type="EMBL" id="APG45553.1"/>
    </source>
</evidence>
<feature type="domain" description="DUF4159" evidence="3">
    <location>
        <begin position="736"/>
        <end position="955"/>
    </location>
</feature>
<reference evidence="5" key="1">
    <citation type="submission" date="2016-07" db="EMBL/GenBank/DDBJ databases">
        <title>Phaeobacter portensis sp. nov., a tropodithietic acid producing bacterium isolated from a German harbor.</title>
        <authorList>
            <person name="Freese H.M."/>
            <person name="Bunk B."/>
            <person name="Breider S."/>
            <person name="Brinkhoff T."/>
        </authorList>
    </citation>
    <scope>NUCLEOTIDE SEQUENCE [LARGE SCALE GENOMIC DNA]</scope>
    <source>
        <strain evidence="5">P97</strain>
    </source>
</reference>
<dbReference type="STRING" id="1844006.PhaeoP97_00098"/>
<evidence type="ECO:0000259" key="3">
    <source>
        <dbReference type="Pfam" id="PF13709"/>
    </source>
</evidence>
<proteinExistence type="predicted"/>
<accession>A0A1L3I0A7</accession>
<organism evidence="4 5">
    <name type="scientific">Phaeobacter porticola</name>
    <dbReference type="NCBI Taxonomy" id="1844006"/>
    <lineage>
        <taxon>Bacteria</taxon>
        <taxon>Pseudomonadati</taxon>
        <taxon>Pseudomonadota</taxon>
        <taxon>Alphaproteobacteria</taxon>
        <taxon>Rhodobacterales</taxon>
        <taxon>Roseobacteraceae</taxon>
        <taxon>Phaeobacter</taxon>
    </lineage>
</organism>
<feature type="transmembrane region" description="Helical" evidence="1">
    <location>
        <begin position="671"/>
        <end position="693"/>
    </location>
</feature>
<evidence type="ECO:0000313" key="5">
    <source>
        <dbReference type="Proteomes" id="UP000183859"/>
    </source>
</evidence>
<dbReference type="SUPFAM" id="SSF52317">
    <property type="entry name" value="Class I glutamine amidotransferase-like"/>
    <property type="match status" value="1"/>
</dbReference>
<dbReference type="InterPro" id="IPR011933">
    <property type="entry name" value="Double_TM_dom"/>
</dbReference>
<dbReference type="InterPro" id="IPR029062">
    <property type="entry name" value="Class_I_gatase-like"/>
</dbReference>
<dbReference type="Pfam" id="PF07584">
    <property type="entry name" value="BatA"/>
    <property type="match status" value="1"/>
</dbReference>
<gene>
    <name evidence="4" type="ORF">PhaeoP97_00098</name>
</gene>
<dbReference type="Pfam" id="PF13709">
    <property type="entry name" value="DUF4159"/>
    <property type="match status" value="1"/>
</dbReference>
<dbReference type="Gene3D" id="3.40.50.12140">
    <property type="entry name" value="Domain of unknown function DUF4159"/>
    <property type="match status" value="1"/>
</dbReference>
<dbReference type="EMBL" id="CP016364">
    <property type="protein sequence ID" value="APG45553.1"/>
    <property type="molecule type" value="Genomic_DNA"/>
</dbReference>
<protein>
    <submittedName>
        <fullName evidence="4">Double-transmembrane domain protein</fullName>
    </submittedName>
</protein>
<evidence type="ECO:0000256" key="1">
    <source>
        <dbReference type="SAM" id="Phobius"/>
    </source>
</evidence>
<dbReference type="KEGG" id="php:PhaeoP97_00098"/>